<proteinExistence type="predicted"/>
<dbReference type="HOGENOM" id="CLU_2258811_0_0_9"/>
<sequence>MRTGKVTKKKAEELAKQLLGIGKLMKEDEYGYYFQSGQIKIRVSPWNTKGNKKVFQTFFLAGKWYEGEVLEVFIWVGDYYNREMFFTPHTMEEIYYEYKRSEE</sequence>
<gene>
    <name evidence="1" type="ORF">HMPREF1097_03986</name>
</gene>
<evidence type="ECO:0000313" key="2">
    <source>
        <dbReference type="Proteomes" id="UP000013041"/>
    </source>
</evidence>
<dbReference type="EMBL" id="AGYG01000028">
    <property type="protein sequence ID" value="ENZ34599.1"/>
    <property type="molecule type" value="Genomic_DNA"/>
</dbReference>
<dbReference type="Proteomes" id="UP000013041">
    <property type="component" value="Unassembled WGS sequence"/>
</dbReference>
<evidence type="ECO:0000313" key="1">
    <source>
        <dbReference type="EMBL" id="ENZ34599.1"/>
    </source>
</evidence>
<reference evidence="1 2" key="1">
    <citation type="submission" date="2013-01" db="EMBL/GenBank/DDBJ databases">
        <title>The Genome Sequence of Clostridium bolteae 90B8.</title>
        <authorList>
            <consortium name="The Broad Institute Genome Sequencing Platform"/>
            <person name="Earl A."/>
            <person name="Ward D."/>
            <person name="Feldgarden M."/>
            <person name="Gevers D."/>
            <person name="Courvalin P."/>
            <person name="Lambert T."/>
            <person name="Walker B."/>
            <person name="Young S.K."/>
            <person name="Zeng Q."/>
            <person name="Gargeya S."/>
            <person name="Fitzgerald M."/>
            <person name="Haas B."/>
            <person name="Abouelleil A."/>
            <person name="Alvarado L."/>
            <person name="Arachchi H.M."/>
            <person name="Berlin A.M."/>
            <person name="Chapman S.B."/>
            <person name="Dewar J."/>
            <person name="Goldberg J."/>
            <person name="Griggs A."/>
            <person name="Gujja S."/>
            <person name="Hansen M."/>
            <person name="Howarth C."/>
            <person name="Imamovic A."/>
            <person name="Larimer J."/>
            <person name="McCowan C."/>
            <person name="Murphy C."/>
            <person name="Neiman D."/>
            <person name="Pearson M."/>
            <person name="Priest M."/>
            <person name="Roberts A."/>
            <person name="Saif S."/>
            <person name="Shea T."/>
            <person name="Sisk P."/>
            <person name="Sykes S."/>
            <person name="Wortman J."/>
            <person name="Nusbaum C."/>
            <person name="Birren B."/>
        </authorList>
    </citation>
    <scope>NUCLEOTIDE SEQUENCE [LARGE SCALE GENOMIC DNA]</scope>
    <source>
        <strain evidence="1 2">90B8</strain>
    </source>
</reference>
<organism evidence="1 2">
    <name type="scientific">Enterocloster bolteae 90B8</name>
    <dbReference type="NCBI Taxonomy" id="997897"/>
    <lineage>
        <taxon>Bacteria</taxon>
        <taxon>Bacillati</taxon>
        <taxon>Bacillota</taxon>
        <taxon>Clostridia</taxon>
        <taxon>Lachnospirales</taxon>
        <taxon>Lachnospiraceae</taxon>
        <taxon>Enterocloster</taxon>
    </lineage>
</organism>
<dbReference type="RefSeq" id="WP_002573214.1">
    <property type="nucleotide sequence ID" value="NZ_KB851156.1"/>
</dbReference>
<protein>
    <submittedName>
        <fullName evidence="1">Uncharacterized protein</fullName>
    </submittedName>
</protein>
<accession>R0AP91</accession>
<name>R0AP91_9FIRM</name>
<dbReference type="AlphaFoldDB" id="R0AP91"/>
<comment type="caution">
    <text evidence="1">The sequence shown here is derived from an EMBL/GenBank/DDBJ whole genome shotgun (WGS) entry which is preliminary data.</text>
</comment>
<dbReference type="PATRIC" id="fig|997897.5.peg.4193"/>